<dbReference type="EMBL" id="JXTI01000005">
    <property type="protein sequence ID" value="KWX15608.1"/>
    <property type="molecule type" value="Genomic_DNA"/>
</dbReference>
<dbReference type="Proteomes" id="UP000070089">
    <property type="component" value="Unassembled WGS sequence"/>
</dbReference>
<reference evidence="10 11" key="1">
    <citation type="journal article" date="2015" name="Mol. Biochem. Parasitol.">
        <title>Identification of polymorphic genes for use in assemblage B genotyping assays through comparative genomics of multiple assemblage B Giardia duodenalis isolates.</title>
        <authorList>
            <person name="Wielinga C."/>
            <person name="Thompson R.C."/>
            <person name="Monis P."/>
            <person name="Ryan U."/>
        </authorList>
    </citation>
    <scope>NUCLEOTIDE SEQUENCE [LARGE SCALE GENOMIC DNA]</scope>
    <source>
        <strain evidence="10 11">BAH15c1</strain>
    </source>
</reference>
<dbReference type="AlphaFoldDB" id="A0A132NZV6"/>
<dbReference type="SUPFAM" id="SSF52113">
    <property type="entry name" value="BRCT domain"/>
    <property type="match status" value="1"/>
</dbReference>
<keyword evidence="3" id="KW-0378">Hydrolase</keyword>
<evidence type="ECO:0000256" key="3">
    <source>
        <dbReference type="ARBA" id="ARBA00022801"/>
    </source>
</evidence>
<name>A0A132NZV6_GIAIN</name>
<protein>
    <recommendedName>
        <fullName evidence="2">protein-serine/threonine phosphatase</fullName>
        <ecNumber evidence="2">3.1.3.16</ecNumber>
    </recommendedName>
</protein>
<dbReference type="VEuPathDB" id="GiardiaDB:QR46_0328"/>
<dbReference type="PROSITE" id="PS50172">
    <property type="entry name" value="BRCT"/>
    <property type="match status" value="1"/>
</dbReference>
<evidence type="ECO:0000313" key="11">
    <source>
        <dbReference type="Proteomes" id="UP000070089"/>
    </source>
</evidence>
<dbReference type="GO" id="GO:0008420">
    <property type="term" value="F:RNA polymerase II CTD heptapeptide repeat phosphatase activity"/>
    <property type="evidence" value="ECO:0007669"/>
    <property type="project" value="InterPro"/>
</dbReference>
<accession>A0A132NZV6</accession>
<dbReference type="InterPro" id="IPR023214">
    <property type="entry name" value="HAD_sf"/>
</dbReference>
<feature type="compositionally biased region" description="Basic and acidic residues" evidence="7">
    <location>
        <begin position="583"/>
        <end position="595"/>
    </location>
</feature>
<dbReference type="Pfam" id="PF03031">
    <property type="entry name" value="NIF"/>
    <property type="match status" value="1"/>
</dbReference>
<evidence type="ECO:0000256" key="7">
    <source>
        <dbReference type="SAM" id="MobiDB-lite"/>
    </source>
</evidence>
<comment type="subcellular location">
    <subcellularLocation>
        <location evidence="1">Nucleus</location>
    </subcellularLocation>
</comment>
<dbReference type="Gene3D" id="3.40.50.1000">
    <property type="entry name" value="HAD superfamily/HAD-like"/>
    <property type="match status" value="1"/>
</dbReference>
<evidence type="ECO:0000256" key="4">
    <source>
        <dbReference type="ARBA" id="ARBA00023242"/>
    </source>
</evidence>
<dbReference type="InterPro" id="IPR039189">
    <property type="entry name" value="Fcp1"/>
</dbReference>
<evidence type="ECO:0000256" key="1">
    <source>
        <dbReference type="ARBA" id="ARBA00004123"/>
    </source>
</evidence>
<dbReference type="GO" id="GO:0005634">
    <property type="term" value="C:nucleus"/>
    <property type="evidence" value="ECO:0007669"/>
    <property type="project" value="UniProtKB-SubCell"/>
</dbReference>
<sequence length="614" mass="69646">MFARSCGHDLVAMQSLACTRCGQKLPHAEVVIHYQYRDGKFVKRANCLQQYKDAVVKSKKLILFLDIDNTILYAWSNPKGQTPPNIQRISSTSLASHHAFRMSRDIISKRTSYASRSEYREAYLEAYLAEAEDFFCGSPERGLEPTAVEVQELRMTIMFRPGIFRFFLQTYKTVAIIISTLGTQEYAQQVIRIIDPQRMLVYELLDRKLADRHGDSNTEVAHDDDSGAIISFEGEHSNLVSQNFSDLDNHIMKGVNRFLGGISLLIDNSIAIDNSSAPWRGTKCGFLKSFDFYVANSWDSSNYMWQQQVYPVESLTKVIRGYCKNDFTFLVHRSNPAYKHRFYNFSIAQLLSFENILHHIQSSMHCTEPEPVNRLQCQSAREAVEEIMGQVLKGCLIYIPFLPNAADLVTEGPYIVAAQWKHTVGTLLDFRVELIRLLGGRVAVTFNKEVTHVLVSESGSSWKKSYAKCAHLLLQCKPAEVSPERVKAVLGDWTHLQVCGGSVTDQEISELFVVPDAFACYEPGIVEKGCTSVFPFHAVTQNWLMTSALLYRRQNELFYTHYFLAQGLLPSKEKPDQPPVGEVDNKKDGHIRDTDCHEEGRLIGQCADESHSYP</sequence>
<dbReference type="InterPro" id="IPR036420">
    <property type="entry name" value="BRCT_dom_sf"/>
</dbReference>
<feature type="region of interest" description="Disordered" evidence="7">
    <location>
        <begin position="573"/>
        <end position="595"/>
    </location>
</feature>
<dbReference type="PROSITE" id="PS50969">
    <property type="entry name" value="FCP1"/>
    <property type="match status" value="1"/>
</dbReference>
<keyword evidence="4" id="KW-0539">Nucleus</keyword>
<evidence type="ECO:0000313" key="10">
    <source>
        <dbReference type="EMBL" id="KWX15608.1"/>
    </source>
</evidence>
<dbReference type="InterPro" id="IPR004274">
    <property type="entry name" value="FCP1_dom"/>
</dbReference>
<feature type="domain" description="BRCT" evidence="8">
    <location>
        <begin position="433"/>
        <end position="493"/>
    </location>
</feature>
<proteinExistence type="predicted"/>
<gene>
    <name evidence="10" type="ORF">QR46_0328</name>
</gene>
<dbReference type="InterPro" id="IPR036412">
    <property type="entry name" value="HAD-like_sf"/>
</dbReference>
<evidence type="ECO:0000256" key="2">
    <source>
        <dbReference type="ARBA" id="ARBA00013081"/>
    </source>
</evidence>
<evidence type="ECO:0000256" key="5">
    <source>
        <dbReference type="ARBA" id="ARBA00047761"/>
    </source>
</evidence>
<comment type="caution">
    <text evidence="10">The sequence shown here is derived from an EMBL/GenBank/DDBJ whole genome shotgun (WGS) entry which is preliminary data.</text>
</comment>
<dbReference type="InterPro" id="IPR001357">
    <property type="entry name" value="BRCT_dom"/>
</dbReference>
<dbReference type="SUPFAM" id="SSF56784">
    <property type="entry name" value="HAD-like"/>
    <property type="match status" value="1"/>
</dbReference>
<dbReference type="OrthoDB" id="10249888at2759"/>
<organism evidence="10 11">
    <name type="scientific">Giardia duodenalis assemblage B</name>
    <dbReference type="NCBI Taxonomy" id="1394984"/>
    <lineage>
        <taxon>Eukaryota</taxon>
        <taxon>Metamonada</taxon>
        <taxon>Diplomonadida</taxon>
        <taxon>Hexamitidae</taxon>
        <taxon>Giardiinae</taxon>
        <taxon>Giardia</taxon>
    </lineage>
</organism>
<evidence type="ECO:0000256" key="6">
    <source>
        <dbReference type="ARBA" id="ARBA00048336"/>
    </source>
</evidence>
<feature type="domain" description="FCP1 homology" evidence="9">
    <location>
        <begin position="56"/>
        <end position="315"/>
    </location>
</feature>
<comment type="catalytic activity">
    <reaction evidence="5">
        <text>O-phospho-L-seryl-[protein] + H2O = L-seryl-[protein] + phosphate</text>
        <dbReference type="Rhea" id="RHEA:20629"/>
        <dbReference type="Rhea" id="RHEA-COMP:9863"/>
        <dbReference type="Rhea" id="RHEA-COMP:11604"/>
        <dbReference type="ChEBI" id="CHEBI:15377"/>
        <dbReference type="ChEBI" id="CHEBI:29999"/>
        <dbReference type="ChEBI" id="CHEBI:43474"/>
        <dbReference type="ChEBI" id="CHEBI:83421"/>
        <dbReference type="EC" id="3.1.3.16"/>
    </reaction>
</comment>
<evidence type="ECO:0000259" key="8">
    <source>
        <dbReference type="PROSITE" id="PS50172"/>
    </source>
</evidence>
<dbReference type="PANTHER" id="PTHR23081">
    <property type="entry name" value="RNA POLYMERASE II CTD PHOSPHATASE"/>
    <property type="match status" value="1"/>
</dbReference>
<comment type="catalytic activity">
    <reaction evidence="6">
        <text>O-phospho-L-threonyl-[protein] + H2O = L-threonyl-[protein] + phosphate</text>
        <dbReference type="Rhea" id="RHEA:47004"/>
        <dbReference type="Rhea" id="RHEA-COMP:11060"/>
        <dbReference type="Rhea" id="RHEA-COMP:11605"/>
        <dbReference type="ChEBI" id="CHEBI:15377"/>
        <dbReference type="ChEBI" id="CHEBI:30013"/>
        <dbReference type="ChEBI" id="CHEBI:43474"/>
        <dbReference type="ChEBI" id="CHEBI:61977"/>
        <dbReference type="EC" id="3.1.3.16"/>
    </reaction>
</comment>
<dbReference type="EC" id="3.1.3.16" evidence="2"/>
<evidence type="ECO:0000259" key="9">
    <source>
        <dbReference type="PROSITE" id="PS50969"/>
    </source>
</evidence>
<dbReference type="PANTHER" id="PTHR23081:SF36">
    <property type="entry name" value="RNA POLYMERASE II SUBUNIT A C-TERMINAL DOMAIN PHOSPHATASE"/>
    <property type="match status" value="1"/>
</dbReference>